<reference evidence="2 3" key="1">
    <citation type="submission" date="2019-08" db="EMBL/GenBank/DDBJ databases">
        <title>In-depth cultivation of the pig gut microbiome towards novel bacterial diversity and tailored functional studies.</title>
        <authorList>
            <person name="Wylensek D."/>
            <person name="Hitch T.C.A."/>
            <person name="Clavel T."/>
        </authorList>
    </citation>
    <scope>NUCLEOTIDE SEQUENCE [LARGE SCALE GENOMIC DNA]</scope>
    <source>
        <strain evidence="2 3">Oil+RF-744-WCA-WT-11</strain>
    </source>
</reference>
<dbReference type="EMBL" id="VULZ01000002">
    <property type="protein sequence ID" value="MSS14065.1"/>
    <property type="molecule type" value="Genomic_DNA"/>
</dbReference>
<dbReference type="Gene3D" id="3.40.50.360">
    <property type="match status" value="1"/>
</dbReference>
<sequence>MYGKIAVVYDGDRDDIVDMADAVAKGAEDAGGKVDMFTAEEFNTNMAVSYSGIALGTPMIKKGEALNCRFGRLYNALKPKLQGKKVALFTNKDGDDNWIIHLERDIHGAGIILETASVVADGEITDDILAECERLGREIV</sequence>
<dbReference type="Proteomes" id="UP000481852">
    <property type="component" value="Unassembled WGS sequence"/>
</dbReference>
<evidence type="ECO:0000313" key="2">
    <source>
        <dbReference type="EMBL" id="MSS14065.1"/>
    </source>
</evidence>
<keyword evidence="3" id="KW-1185">Reference proteome</keyword>
<accession>A0A6L5X356</accession>
<proteinExistence type="predicted"/>
<dbReference type="PROSITE" id="PS50902">
    <property type="entry name" value="FLAVODOXIN_LIKE"/>
    <property type="match status" value="1"/>
</dbReference>
<protein>
    <recommendedName>
        <fullName evidence="1">Flavodoxin-like domain-containing protein</fullName>
    </recommendedName>
</protein>
<dbReference type="SUPFAM" id="SSF52218">
    <property type="entry name" value="Flavoproteins"/>
    <property type="match status" value="1"/>
</dbReference>
<dbReference type="InterPro" id="IPR008254">
    <property type="entry name" value="Flavodoxin/NO_synth"/>
</dbReference>
<evidence type="ECO:0000313" key="3">
    <source>
        <dbReference type="Proteomes" id="UP000481852"/>
    </source>
</evidence>
<dbReference type="GO" id="GO:0016651">
    <property type="term" value="F:oxidoreductase activity, acting on NAD(P)H"/>
    <property type="evidence" value="ECO:0007669"/>
    <property type="project" value="UniProtKB-ARBA"/>
</dbReference>
<dbReference type="GO" id="GO:0010181">
    <property type="term" value="F:FMN binding"/>
    <property type="evidence" value="ECO:0007669"/>
    <property type="project" value="InterPro"/>
</dbReference>
<dbReference type="InterPro" id="IPR029039">
    <property type="entry name" value="Flavoprotein-like_sf"/>
</dbReference>
<name>A0A6L5X356_9FIRM</name>
<dbReference type="RefSeq" id="WP_154523086.1">
    <property type="nucleotide sequence ID" value="NZ_JAQYJL010000017.1"/>
</dbReference>
<feature type="domain" description="Flavodoxin-like" evidence="1">
    <location>
        <begin position="5"/>
        <end position="140"/>
    </location>
</feature>
<dbReference type="AlphaFoldDB" id="A0A6L5X356"/>
<evidence type="ECO:0000259" key="1">
    <source>
        <dbReference type="PROSITE" id="PS50902"/>
    </source>
</evidence>
<organism evidence="2 3">
    <name type="scientific">Porcincola intestinalis</name>
    <dbReference type="NCBI Taxonomy" id="2606632"/>
    <lineage>
        <taxon>Bacteria</taxon>
        <taxon>Bacillati</taxon>
        <taxon>Bacillota</taxon>
        <taxon>Clostridia</taxon>
        <taxon>Lachnospirales</taxon>
        <taxon>Lachnospiraceae</taxon>
        <taxon>Porcincola</taxon>
    </lineage>
</organism>
<comment type="caution">
    <text evidence="2">The sequence shown here is derived from an EMBL/GenBank/DDBJ whole genome shotgun (WGS) entry which is preliminary data.</text>
</comment>
<gene>
    <name evidence="2" type="ORF">FYJ35_03250</name>
</gene>